<dbReference type="Proteomes" id="UP000838763">
    <property type="component" value="Unassembled WGS sequence"/>
</dbReference>
<evidence type="ECO:0000313" key="4">
    <source>
        <dbReference type="Proteomes" id="UP000838763"/>
    </source>
</evidence>
<dbReference type="GO" id="GO:0010508">
    <property type="term" value="P:positive regulation of autophagy"/>
    <property type="evidence" value="ECO:0007669"/>
    <property type="project" value="TreeGrafter"/>
</dbReference>
<dbReference type="GO" id="GO:0005774">
    <property type="term" value="C:vacuolar membrane"/>
    <property type="evidence" value="ECO:0007669"/>
    <property type="project" value="UniProtKB-SubCell"/>
</dbReference>
<evidence type="ECO:0000256" key="2">
    <source>
        <dbReference type="SAM" id="MobiDB-lite"/>
    </source>
</evidence>
<feature type="compositionally biased region" description="Polar residues" evidence="2">
    <location>
        <begin position="99"/>
        <end position="109"/>
    </location>
</feature>
<feature type="compositionally biased region" description="Polar residues" evidence="2">
    <location>
        <begin position="428"/>
        <end position="444"/>
    </location>
</feature>
<protein>
    <recommendedName>
        <fullName evidence="1">Nitrogen permease regulator 3</fullName>
    </recommendedName>
    <alternativeName>
        <fullName evidence="1">Required for meiotic nuclear division protein 11</fullName>
    </alternativeName>
</protein>
<comment type="function">
    <text evidence="1">Mediates inactivation of the TORC1 complex in response to amino acid starvation. Required for meiotic nuclear division.</text>
</comment>
<comment type="caution">
    <text evidence="3">The sequence shown here is derived from an EMBL/GenBank/DDBJ whole genome shotgun (WGS) entry which is preliminary data.</text>
</comment>
<dbReference type="GO" id="GO:1990130">
    <property type="term" value="C:GATOR1 complex"/>
    <property type="evidence" value="ECO:0007669"/>
    <property type="project" value="TreeGrafter"/>
</dbReference>
<dbReference type="PANTHER" id="PTHR13153:SF5">
    <property type="entry name" value="GATOR COMPLEX PROTEIN NPRL3"/>
    <property type="match status" value="1"/>
</dbReference>
<evidence type="ECO:0000313" key="3">
    <source>
        <dbReference type="EMBL" id="CAI4213683.1"/>
    </source>
</evidence>
<comment type="subcellular location">
    <subcellularLocation>
        <location evidence="1">Vacuole membrane</location>
        <topology evidence="1">Peripheral membrane protein</topology>
    </subcellularLocation>
</comment>
<feature type="region of interest" description="Disordered" evidence="2">
    <location>
        <begin position="423"/>
        <end position="479"/>
    </location>
</feature>
<keyword evidence="4" id="KW-1185">Reference proteome</keyword>
<dbReference type="EMBL" id="CALLCH030000009">
    <property type="protein sequence ID" value="CAI4213683.1"/>
    <property type="molecule type" value="Genomic_DNA"/>
</dbReference>
<feature type="region of interest" description="Disordered" evidence="2">
    <location>
        <begin position="75"/>
        <end position="133"/>
    </location>
</feature>
<accession>A0A9P1H0F7</accession>
<keyword evidence="1" id="KW-0732">Signal</keyword>
<dbReference type="OrthoDB" id="18648at2759"/>
<name>A0A9P1H0F7_9PEZI</name>
<keyword evidence="1" id="KW-0469">Meiosis</keyword>
<dbReference type="AlphaFoldDB" id="A0A9P1H0F7"/>
<reference evidence="3" key="1">
    <citation type="submission" date="2022-11" db="EMBL/GenBank/DDBJ databases">
        <authorList>
            <person name="Scott C."/>
            <person name="Bruce N."/>
        </authorList>
    </citation>
    <scope>NUCLEOTIDE SEQUENCE</scope>
</reference>
<comment type="similarity">
    <text evidence="1">Belongs to the NPR3 family.</text>
</comment>
<dbReference type="InterPro" id="IPR005365">
    <property type="entry name" value="Npr3"/>
</dbReference>
<organism evidence="3 4">
    <name type="scientific">Parascedosporium putredinis</name>
    <dbReference type="NCBI Taxonomy" id="1442378"/>
    <lineage>
        <taxon>Eukaryota</taxon>
        <taxon>Fungi</taxon>
        <taxon>Dikarya</taxon>
        <taxon>Ascomycota</taxon>
        <taxon>Pezizomycotina</taxon>
        <taxon>Sordariomycetes</taxon>
        <taxon>Hypocreomycetidae</taxon>
        <taxon>Microascales</taxon>
        <taxon>Microascaceae</taxon>
        <taxon>Parascedosporium</taxon>
    </lineage>
</organism>
<feature type="region of interest" description="Disordered" evidence="2">
    <location>
        <begin position="492"/>
        <end position="527"/>
    </location>
</feature>
<dbReference type="Pfam" id="PF03666">
    <property type="entry name" value="NPR3"/>
    <property type="match status" value="1"/>
</dbReference>
<proteinExistence type="inferred from homology"/>
<dbReference type="GO" id="GO:0038202">
    <property type="term" value="P:TORC1 signaling"/>
    <property type="evidence" value="ECO:0007669"/>
    <property type="project" value="TreeGrafter"/>
</dbReference>
<dbReference type="GO" id="GO:0051321">
    <property type="term" value="P:meiotic cell cycle"/>
    <property type="evidence" value="ECO:0007669"/>
    <property type="project" value="UniProtKB-UniRule"/>
</dbReference>
<evidence type="ECO:0000256" key="1">
    <source>
        <dbReference type="RuleBase" id="RU368069"/>
    </source>
</evidence>
<dbReference type="GO" id="GO:1904262">
    <property type="term" value="P:negative regulation of TORC1 signaling"/>
    <property type="evidence" value="ECO:0007669"/>
    <property type="project" value="TreeGrafter"/>
</dbReference>
<dbReference type="PANTHER" id="PTHR13153">
    <property type="entry name" value="CGTHBA PROTEIN -14 GENE PROTEIN"/>
    <property type="match status" value="1"/>
</dbReference>
<sequence length="578" mass="63935">MPPVIRQPPIAMSLPVLPNPSNLVGVALVVNRTRDGPSLVFHYPPEIASEPIGQASADSLDEGLAQDDILLERLLKPERSHQPQGQGFHPGRGREDRLISNSGSQTATPGRSRACPGGGPLSASELKQPAADEEEKVSSMTMFNVVFILNPKTHEVNDLVHVIYTHITKKVNKAYKYCQQRSDFVWKESKQIIRLKDKARENKTPMQLLWKEILDASSLAASIQEIYQSLSLNRIVSFQLDTANGPLNPYGNRPTRPMAHLGKPRNPEEAYEEYELLAKKFGLLLMDGEKKIISQLQVDLDPTTIAMVEFVRLCKPTMSLYQISQSNILSLSQVRKYAQHFTAWRRAIAIPPLHARDVYIMSPNCNLGLLPRASQHKAHRPTYLAMLAWLMRGGWVTQLCTFAYVVVWPEIIYEVQHQLEADELRGPKSSTPPGTKSASSSPSGTKDGPQPPRPARSSPTHLFPSRPSHAFRQLPLPTTVTEQIAEKARLERMATKAQREAAEKATAHARKPVPAPSASPSTNDAPHLARLEPYIILEAGRATGRDSFTSTPSGAALPTTRLPLPGSAFEVLRRALCP</sequence>
<gene>
    <name evidence="3" type="ORF">PPNO1_LOCUS3426</name>
</gene>
<dbReference type="GO" id="GO:0034198">
    <property type="term" value="P:cellular response to amino acid starvation"/>
    <property type="evidence" value="ECO:0007669"/>
    <property type="project" value="TreeGrafter"/>
</dbReference>
<feature type="compositionally biased region" description="Basic and acidic residues" evidence="2">
    <location>
        <begin position="492"/>
        <end position="506"/>
    </location>
</feature>